<accession>A0A6I8LJ77</accession>
<protein>
    <recommendedName>
        <fullName evidence="1">DUF6879 domain-containing protein</fullName>
    </recommendedName>
</protein>
<organism evidence="2 3">
    <name type="scientific">Amycolatopsis camponoti</name>
    <dbReference type="NCBI Taxonomy" id="2606593"/>
    <lineage>
        <taxon>Bacteria</taxon>
        <taxon>Bacillati</taxon>
        <taxon>Actinomycetota</taxon>
        <taxon>Actinomycetes</taxon>
        <taxon>Pseudonocardiales</taxon>
        <taxon>Pseudonocardiaceae</taxon>
        <taxon>Amycolatopsis</taxon>
    </lineage>
</organism>
<feature type="domain" description="DUF6879" evidence="1">
    <location>
        <begin position="13"/>
        <end position="171"/>
    </location>
</feature>
<dbReference type="RefSeq" id="WP_155542345.1">
    <property type="nucleotide sequence ID" value="NZ_CABVGP010000001.1"/>
</dbReference>
<name>A0A6I8LJ77_9PSEU</name>
<sequence>MLDEEGLGSYIDEHYTRTLFRLETLPQYLVDSDGEDYRRYVAGLPGPTMSRKQPWLDTLRTERDRGLYQHRVHVWHGPLGDYLRYECEWGYTYNARAGEDIRVLDTAERPKPAAIINEDFWLIDDAHVAKMHYDPEGRFLGSTIGEPGEIQRYRDTRDAAWQAAVPFVDYWTDHREYWRDPLVT</sequence>
<dbReference type="AlphaFoldDB" id="A0A6I8LJ77"/>
<dbReference type="Proteomes" id="UP000399805">
    <property type="component" value="Unassembled WGS sequence"/>
</dbReference>
<evidence type="ECO:0000313" key="2">
    <source>
        <dbReference type="EMBL" id="VVJ17111.1"/>
    </source>
</evidence>
<dbReference type="EMBL" id="CABVGP010000001">
    <property type="protein sequence ID" value="VVJ17111.1"/>
    <property type="molecule type" value="Genomic_DNA"/>
</dbReference>
<dbReference type="InterPro" id="IPR049244">
    <property type="entry name" value="DUF6879"/>
</dbReference>
<dbReference type="Pfam" id="PF21806">
    <property type="entry name" value="DUF6879"/>
    <property type="match status" value="1"/>
</dbReference>
<keyword evidence="3" id="KW-1185">Reference proteome</keyword>
<evidence type="ECO:0000313" key="3">
    <source>
        <dbReference type="Proteomes" id="UP000399805"/>
    </source>
</evidence>
<reference evidence="2 3" key="1">
    <citation type="submission" date="2019-09" db="EMBL/GenBank/DDBJ databases">
        <authorList>
            <person name="Leyn A S."/>
        </authorList>
    </citation>
    <scope>NUCLEOTIDE SEQUENCE [LARGE SCALE GENOMIC DNA]</scope>
    <source>
        <strain evidence="2">AA231_1</strain>
    </source>
</reference>
<proteinExistence type="predicted"/>
<gene>
    <name evidence="2" type="ORF">AA23TX_02132</name>
</gene>
<evidence type="ECO:0000259" key="1">
    <source>
        <dbReference type="Pfam" id="PF21806"/>
    </source>
</evidence>